<proteinExistence type="inferred from homology"/>
<name>A0A161M6L6_TRIIF</name>
<dbReference type="GO" id="GO:0000462">
    <property type="term" value="P:maturation of SSU-rRNA from tricistronic rRNA transcript (SSU-rRNA, 5.8S rRNA, LSU-rRNA)"/>
    <property type="evidence" value="ECO:0007669"/>
    <property type="project" value="TreeGrafter"/>
</dbReference>
<dbReference type="GO" id="GO:0032040">
    <property type="term" value="C:small-subunit processome"/>
    <property type="evidence" value="ECO:0007669"/>
    <property type="project" value="TreeGrafter"/>
</dbReference>
<accession>A0A161M6L6</accession>
<feature type="domain" description="BP28 C-terminal" evidence="3">
    <location>
        <begin position="1"/>
        <end position="141"/>
    </location>
</feature>
<dbReference type="EMBL" id="GEMB01005752">
    <property type="protein sequence ID" value="JAR97570.1"/>
    <property type="molecule type" value="Transcribed_RNA"/>
</dbReference>
<keyword evidence="2" id="KW-0687">Ribonucleoprotein</keyword>
<reference evidence="4" key="1">
    <citation type="submission" date="2016-04" db="EMBL/GenBank/DDBJ databases">
        <authorList>
            <person name="Calderon-Fernandez G.M.Sr."/>
        </authorList>
    </citation>
    <scope>NUCLEOTIDE SEQUENCE</scope>
    <source>
        <strain evidence="4">Int1</strain>
        <tissue evidence="4">Integument</tissue>
    </source>
</reference>
<comment type="similarity">
    <text evidence="2">Belongs to the HEATR1/UTP10 family.</text>
</comment>
<dbReference type="InterPro" id="IPR040191">
    <property type="entry name" value="UTP10"/>
</dbReference>
<dbReference type="InterPro" id="IPR012954">
    <property type="entry name" value="BP28_C_dom"/>
</dbReference>
<dbReference type="GO" id="GO:0030515">
    <property type="term" value="F:snoRNA binding"/>
    <property type="evidence" value="ECO:0007669"/>
    <property type="project" value="TreeGrafter"/>
</dbReference>
<dbReference type="PANTHER" id="PTHR13457:SF1">
    <property type="entry name" value="HEAT REPEAT-CONTAINING PROTEIN 1"/>
    <property type="match status" value="1"/>
</dbReference>
<protein>
    <recommendedName>
        <fullName evidence="2">HEAT repeat-containing protein 1</fullName>
    </recommendedName>
</protein>
<feature type="non-terminal residue" evidence="4">
    <location>
        <position position="1"/>
    </location>
</feature>
<dbReference type="Pfam" id="PF08146">
    <property type="entry name" value="BP28CT"/>
    <property type="match status" value="1"/>
</dbReference>
<evidence type="ECO:0000256" key="1">
    <source>
        <dbReference type="ARBA" id="ARBA00023242"/>
    </source>
</evidence>
<keyword evidence="2" id="KW-0690">Ribosome biogenesis</keyword>
<dbReference type="GO" id="GO:0034455">
    <property type="term" value="C:t-UTP complex"/>
    <property type="evidence" value="ECO:0007669"/>
    <property type="project" value="TreeGrafter"/>
</dbReference>
<evidence type="ECO:0000313" key="4">
    <source>
        <dbReference type="EMBL" id="JAR97570.1"/>
    </source>
</evidence>
<comment type="subcellular location">
    <subcellularLocation>
        <location evidence="2">Nucleus</location>
        <location evidence="2">Nucleolus</location>
    </subcellularLocation>
</comment>
<dbReference type="GO" id="GO:0045943">
    <property type="term" value="P:positive regulation of transcription by RNA polymerase I"/>
    <property type="evidence" value="ECO:0007669"/>
    <property type="project" value="TreeGrafter"/>
</dbReference>
<dbReference type="PANTHER" id="PTHR13457">
    <property type="entry name" value="BAP28"/>
    <property type="match status" value="1"/>
</dbReference>
<dbReference type="GO" id="GO:0030686">
    <property type="term" value="C:90S preribosome"/>
    <property type="evidence" value="ECO:0007669"/>
    <property type="project" value="TreeGrafter"/>
</dbReference>
<dbReference type="AlphaFoldDB" id="A0A161M6L6"/>
<comment type="function">
    <text evidence="2">Involved in nucleolar processing of pre-18S ribosomal RNA.</text>
</comment>
<sequence length="152" mass="17405">ELLLLALDFRSSVSHDKLTPGEVITVEDPAIAAFTQLALKLTESTFRPLYNKVYDWALRSQGDKQRAITFFRLSYQLALSLKSLFSLFAGIFISNAAELLDNNNIMKIQNNGLMVNMRWKKVAFLLITYYKHCLQYSLSIHLNLLLKKDSTN</sequence>
<evidence type="ECO:0000259" key="3">
    <source>
        <dbReference type="SMART" id="SM01036"/>
    </source>
</evidence>
<keyword evidence="2" id="KW-0698">rRNA processing</keyword>
<evidence type="ECO:0000256" key="2">
    <source>
        <dbReference type="RuleBase" id="RU367065"/>
    </source>
</evidence>
<keyword evidence="1 2" id="KW-0539">Nucleus</keyword>
<reference evidence="4" key="2">
    <citation type="journal article" date="2017" name="J. Med. Entomol.">
        <title>Transcriptome Analysis of the Triatoma infestans (Hemiptera: Reduviidae) Integument.</title>
        <authorList>
            <person name="Calderon-Fernandez G.M."/>
            <person name="Moriconi D.E."/>
            <person name="Dulbecco A.B."/>
            <person name="Juarez M.P."/>
        </authorList>
    </citation>
    <scope>NUCLEOTIDE SEQUENCE</scope>
    <source>
        <strain evidence="4">Int1</strain>
        <tissue evidence="4">Integument</tissue>
    </source>
</reference>
<dbReference type="SMART" id="SM01036">
    <property type="entry name" value="BP28CT"/>
    <property type="match status" value="1"/>
</dbReference>
<organism evidence="4">
    <name type="scientific">Triatoma infestans</name>
    <name type="common">Assassin bug</name>
    <dbReference type="NCBI Taxonomy" id="30076"/>
    <lineage>
        <taxon>Eukaryota</taxon>
        <taxon>Metazoa</taxon>
        <taxon>Ecdysozoa</taxon>
        <taxon>Arthropoda</taxon>
        <taxon>Hexapoda</taxon>
        <taxon>Insecta</taxon>
        <taxon>Pterygota</taxon>
        <taxon>Neoptera</taxon>
        <taxon>Paraneoptera</taxon>
        <taxon>Hemiptera</taxon>
        <taxon>Heteroptera</taxon>
        <taxon>Panheteroptera</taxon>
        <taxon>Cimicomorpha</taxon>
        <taxon>Reduviidae</taxon>
        <taxon>Triatominae</taxon>
        <taxon>Triatoma</taxon>
    </lineage>
</organism>